<reference evidence="4" key="1">
    <citation type="submission" date="2020-10" db="EMBL/GenBank/DDBJ databases">
        <title>Genome sequence of the unusual species of purple photosynthetic bacteria, Phaeovibrio sulfidiphilus DSM 23193, type strain.</title>
        <authorList>
            <person name="Kyndt J.A."/>
            <person name="Meyer T.E."/>
        </authorList>
    </citation>
    <scope>NUCLEOTIDE SEQUENCE</scope>
    <source>
        <strain evidence="4">DSM 23193</strain>
    </source>
</reference>
<sequence length="164" mass="17283">MELTPASVTIRIAGAADAPTLSALHGAAFSPRGERPWTADEITALTQLPGMTAFLASDDSGPVGMAMILDAGGEAEIAVICVDPRCQRLGIGRLLLDEIAHVLEARGTEALHLEVARDNEAAIALYTGRGFQHSGCRPGYYRRQDGTRMDALVYTLPLAPASPA</sequence>
<dbReference type="SUPFAM" id="SSF55729">
    <property type="entry name" value="Acyl-CoA N-acyltransferases (Nat)"/>
    <property type="match status" value="1"/>
</dbReference>
<dbReference type="InterPro" id="IPR050832">
    <property type="entry name" value="Bact_Acetyltransf"/>
</dbReference>
<dbReference type="InterPro" id="IPR000182">
    <property type="entry name" value="GNAT_dom"/>
</dbReference>
<accession>A0A8J6YJ89</accession>
<evidence type="ECO:0000256" key="2">
    <source>
        <dbReference type="ARBA" id="ARBA00023315"/>
    </source>
</evidence>
<dbReference type="PROSITE" id="PS51186">
    <property type="entry name" value="GNAT"/>
    <property type="match status" value="1"/>
</dbReference>
<name>A0A8J6YJ89_9PROT</name>
<dbReference type="GO" id="GO:0016747">
    <property type="term" value="F:acyltransferase activity, transferring groups other than amino-acyl groups"/>
    <property type="evidence" value="ECO:0007669"/>
    <property type="project" value="InterPro"/>
</dbReference>
<protein>
    <submittedName>
        <fullName evidence="4">GNAT family N-acetyltransferase</fullName>
    </submittedName>
</protein>
<feature type="domain" description="N-acetyltransferase" evidence="3">
    <location>
        <begin position="8"/>
        <end position="159"/>
    </location>
</feature>
<dbReference type="RefSeq" id="WP_192534351.1">
    <property type="nucleotide sequence ID" value="NZ_JACZHT010000004.1"/>
</dbReference>
<comment type="caution">
    <text evidence="4">The sequence shown here is derived from an EMBL/GenBank/DDBJ whole genome shotgun (WGS) entry which is preliminary data.</text>
</comment>
<dbReference type="InterPro" id="IPR016181">
    <property type="entry name" value="Acyl_CoA_acyltransferase"/>
</dbReference>
<dbReference type="CDD" id="cd04301">
    <property type="entry name" value="NAT_SF"/>
    <property type="match status" value="1"/>
</dbReference>
<dbReference type="EMBL" id="JACZHT010000004">
    <property type="protein sequence ID" value="MBE1237341.1"/>
    <property type="molecule type" value="Genomic_DNA"/>
</dbReference>
<dbReference type="Proteomes" id="UP000631034">
    <property type="component" value="Unassembled WGS sequence"/>
</dbReference>
<evidence type="ECO:0000313" key="4">
    <source>
        <dbReference type="EMBL" id="MBE1237341.1"/>
    </source>
</evidence>
<dbReference type="PANTHER" id="PTHR43877:SF2">
    <property type="entry name" value="AMINOALKYLPHOSPHONATE N-ACETYLTRANSFERASE-RELATED"/>
    <property type="match status" value="1"/>
</dbReference>
<keyword evidence="5" id="KW-1185">Reference proteome</keyword>
<dbReference type="Pfam" id="PF00583">
    <property type="entry name" value="Acetyltransf_1"/>
    <property type="match status" value="1"/>
</dbReference>
<dbReference type="PANTHER" id="PTHR43877">
    <property type="entry name" value="AMINOALKYLPHOSPHONATE N-ACETYLTRANSFERASE-RELATED-RELATED"/>
    <property type="match status" value="1"/>
</dbReference>
<organism evidence="4 5">
    <name type="scientific">Phaeovibrio sulfidiphilus</name>
    <dbReference type="NCBI Taxonomy" id="1220600"/>
    <lineage>
        <taxon>Bacteria</taxon>
        <taxon>Pseudomonadati</taxon>
        <taxon>Pseudomonadota</taxon>
        <taxon>Alphaproteobacteria</taxon>
        <taxon>Rhodospirillales</taxon>
        <taxon>Rhodospirillaceae</taxon>
        <taxon>Phaeovibrio</taxon>
    </lineage>
</organism>
<keyword evidence="2" id="KW-0012">Acyltransferase</keyword>
<evidence type="ECO:0000256" key="1">
    <source>
        <dbReference type="ARBA" id="ARBA00022679"/>
    </source>
</evidence>
<dbReference type="AlphaFoldDB" id="A0A8J6YJ89"/>
<proteinExistence type="predicted"/>
<gene>
    <name evidence="4" type="ORF">IHV25_06735</name>
</gene>
<evidence type="ECO:0000259" key="3">
    <source>
        <dbReference type="PROSITE" id="PS51186"/>
    </source>
</evidence>
<evidence type="ECO:0000313" key="5">
    <source>
        <dbReference type="Proteomes" id="UP000631034"/>
    </source>
</evidence>
<dbReference type="Gene3D" id="3.40.630.30">
    <property type="match status" value="1"/>
</dbReference>
<keyword evidence="1" id="KW-0808">Transferase</keyword>